<dbReference type="EMBL" id="JAWZYT010005307">
    <property type="protein sequence ID" value="KAK4290992.1"/>
    <property type="molecule type" value="Genomic_DNA"/>
</dbReference>
<dbReference type="AlphaFoldDB" id="A0AAE1NKW0"/>
<dbReference type="Proteomes" id="UP001292094">
    <property type="component" value="Unassembled WGS sequence"/>
</dbReference>
<accession>A0AAE1NKW0</accession>
<proteinExistence type="predicted"/>
<keyword evidence="2" id="KW-1185">Reference proteome</keyword>
<evidence type="ECO:0000313" key="2">
    <source>
        <dbReference type="Proteomes" id="UP001292094"/>
    </source>
</evidence>
<evidence type="ECO:0000313" key="1">
    <source>
        <dbReference type="EMBL" id="KAK4290992.1"/>
    </source>
</evidence>
<reference evidence="1" key="1">
    <citation type="submission" date="2023-11" db="EMBL/GenBank/DDBJ databases">
        <title>Genome assemblies of two species of porcelain crab, Petrolisthes cinctipes and Petrolisthes manimaculis (Anomura: Porcellanidae).</title>
        <authorList>
            <person name="Angst P."/>
        </authorList>
    </citation>
    <scope>NUCLEOTIDE SEQUENCE</scope>
    <source>
        <strain evidence="1">PB745_02</strain>
        <tissue evidence="1">Gill</tissue>
    </source>
</reference>
<protein>
    <submittedName>
        <fullName evidence="1">Uncharacterized protein</fullName>
    </submittedName>
</protein>
<gene>
    <name evidence="1" type="ORF">Pmani_036147</name>
</gene>
<name>A0AAE1NKW0_9EUCA</name>
<organism evidence="1 2">
    <name type="scientific">Petrolisthes manimaculis</name>
    <dbReference type="NCBI Taxonomy" id="1843537"/>
    <lineage>
        <taxon>Eukaryota</taxon>
        <taxon>Metazoa</taxon>
        <taxon>Ecdysozoa</taxon>
        <taxon>Arthropoda</taxon>
        <taxon>Crustacea</taxon>
        <taxon>Multicrustacea</taxon>
        <taxon>Malacostraca</taxon>
        <taxon>Eumalacostraca</taxon>
        <taxon>Eucarida</taxon>
        <taxon>Decapoda</taxon>
        <taxon>Pleocyemata</taxon>
        <taxon>Anomura</taxon>
        <taxon>Galatheoidea</taxon>
        <taxon>Porcellanidae</taxon>
        <taxon>Petrolisthes</taxon>
    </lineage>
</organism>
<comment type="caution">
    <text evidence="1">The sequence shown here is derived from an EMBL/GenBank/DDBJ whole genome shotgun (WGS) entry which is preliminary data.</text>
</comment>
<sequence>MEFIVTQQFFPTTTSKHSGDGSVSNVAKEAVVLDTEGGCTIWYSLRHQARVVTGRDLPIGEFVDDQR</sequence>